<organism evidence="1 2">
    <name type="scientific">Skermanella aerolata</name>
    <dbReference type="NCBI Taxonomy" id="393310"/>
    <lineage>
        <taxon>Bacteria</taxon>
        <taxon>Pseudomonadati</taxon>
        <taxon>Pseudomonadota</taxon>
        <taxon>Alphaproteobacteria</taxon>
        <taxon>Rhodospirillales</taxon>
        <taxon>Azospirillaceae</taxon>
        <taxon>Skermanella</taxon>
    </lineage>
</organism>
<proteinExistence type="predicted"/>
<dbReference type="AlphaFoldDB" id="A0A512E4K6"/>
<gene>
    <name evidence="1" type="ORF">SAE02_77990</name>
</gene>
<name>A0A512E4K6_9PROT</name>
<evidence type="ECO:0000313" key="1">
    <source>
        <dbReference type="EMBL" id="GEO43651.1"/>
    </source>
</evidence>
<dbReference type="EMBL" id="BJYZ01000117">
    <property type="protein sequence ID" value="GEO43651.1"/>
    <property type="molecule type" value="Genomic_DNA"/>
</dbReference>
<accession>A0A512E4K6</accession>
<reference evidence="1 2" key="1">
    <citation type="submission" date="2019-07" db="EMBL/GenBank/DDBJ databases">
        <title>Whole genome shotgun sequence of Skermanella aerolata NBRC 106429.</title>
        <authorList>
            <person name="Hosoyama A."/>
            <person name="Uohara A."/>
            <person name="Ohji S."/>
            <person name="Ichikawa N."/>
        </authorList>
    </citation>
    <scope>NUCLEOTIDE SEQUENCE [LARGE SCALE GENOMIC DNA]</scope>
    <source>
        <strain evidence="1 2">NBRC 106429</strain>
    </source>
</reference>
<dbReference type="Proteomes" id="UP000321523">
    <property type="component" value="Unassembled WGS sequence"/>
</dbReference>
<protein>
    <submittedName>
        <fullName evidence="1">Uncharacterized protein</fullName>
    </submittedName>
</protein>
<comment type="caution">
    <text evidence="1">The sequence shown here is derived from an EMBL/GenBank/DDBJ whole genome shotgun (WGS) entry which is preliminary data.</text>
</comment>
<dbReference type="OrthoDB" id="7869901at2"/>
<evidence type="ECO:0000313" key="2">
    <source>
        <dbReference type="Proteomes" id="UP000321523"/>
    </source>
</evidence>
<dbReference type="RefSeq" id="WP_044436823.1">
    <property type="nucleotide sequence ID" value="NZ_BJYZ01000117.1"/>
</dbReference>
<keyword evidence="2" id="KW-1185">Reference proteome</keyword>
<sequence length="67" mass="7682">MGEWPLPLVRVVCDKCGRTGQYHTHKLIEQHGASVTMPDLRHILAQCPRRSNPSDPCMVVFVDRIER</sequence>